<protein>
    <submittedName>
        <fullName evidence="2">Uncharacterized protein</fullName>
    </submittedName>
</protein>
<feature type="compositionally biased region" description="Polar residues" evidence="1">
    <location>
        <begin position="186"/>
        <end position="222"/>
    </location>
</feature>
<dbReference type="OrthoDB" id="10683448at2759"/>
<sequence>MKTKSWTKLFKLSRSTNTALTSTSITTSGSSTDLPYIPPPPALHTNIPSSSILATPPNKKQIARSIFGLGGGNSSVHSLLTSVLSLSNEQGTPKASTQPYVATSTASSTTLHSSFNAKNDSSTVSGSEELETTTLYYYPPPPPSPVAPETQSKKKDRPPKHQEKQNYLHHELTELDNHRDPKESDSFLTGTSMGDHQSNKSSGNTSYNSEMGTTRARSGSMPSSPPPAYWTSSKPRPHELTSLPQQYVQYLQLQQQQQHNQQKSSVSQTPTPTSANIPIQIAKGSGSESGWGLSYSSDVIKRLRGSIVSMTKTGSCPSAFLGPSPPTNSHIRDLKSISKKSCTDEPFMPSSSVLLCPNNTPTVSDELKSILMAQSATQPRAADEMTHEELVKAVDTLHDTVDDLSRKLAMVMSVTGNVHAQHQQRQQLSSVCLPVSTTLTTSAPFLAHIDDLQHQLYPQFQSSQLSVSPISTLEPLPIKDVEKDILPGPVASPTTKQSWSQTNSQRTYRRQASPPPPPRLQAFYKLPTLQLSSPSLPISPSTLQPPPSYSIPPPPVASISLATSVTPPQLTTQFLSPSLRRNLSTPKLISTSVQPSEVPDPHPHDHDAGTVDPIIISTACIDNPLNTTLTNKPATRNHTIGSLSTKVEVTALHEKKTLSTFSDSIHQTIQNYSTDIPGQGYKARKRQCTNKAFERDNTQQSSPIILCAPLIHKTQPPIIASGKVKVKTSSQSPSFHSRVRPDKKSRYGRVFPSTITIAGASAIECRNTTIRVRNHPIRPARSSEDLSSTLARMDDTLAILQHEWPELFANIHEEQELDHPSKAQKDRSNTLCLNDQVLAMEGQLRVELMQNNSNSIAR</sequence>
<dbReference type="RefSeq" id="XP_021886720.1">
    <property type="nucleotide sequence ID" value="XM_022028357.1"/>
</dbReference>
<keyword evidence="3" id="KW-1185">Reference proteome</keyword>
<dbReference type="GeneID" id="33570200"/>
<organism evidence="2 3">
    <name type="scientific">Lobosporangium transversale</name>
    <dbReference type="NCBI Taxonomy" id="64571"/>
    <lineage>
        <taxon>Eukaryota</taxon>
        <taxon>Fungi</taxon>
        <taxon>Fungi incertae sedis</taxon>
        <taxon>Mucoromycota</taxon>
        <taxon>Mortierellomycotina</taxon>
        <taxon>Mortierellomycetes</taxon>
        <taxon>Mortierellales</taxon>
        <taxon>Mortierellaceae</taxon>
        <taxon>Lobosporangium</taxon>
    </lineage>
</organism>
<feature type="region of interest" description="Disordered" evidence="1">
    <location>
        <begin position="724"/>
        <end position="743"/>
    </location>
</feature>
<dbReference type="STRING" id="64571.A0A1Y2H3B9"/>
<dbReference type="EMBL" id="MCFF01000001">
    <property type="protein sequence ID" value="ORZ29047.1"/>
    <property type="molecule type" value="Genomic_DNA"/>
</dbReference>
<dbReference type="AlphaFoldDB" id="A0A1Y2H3B9"/>
<evidence type="ECO:0000313" key="3">
    <source>
        <dbReference type="Proteomes" id="UP000193648"/>
    </source>
</evidence>
<feature type="region of interest" description="Disordered" evidence="1">
    <location>
        <begin position="253"/>
        <end position="273"/>
    </location>
</feature>
<evidence type="ECO:0000313" key="2">
    <source>
        <dbReference type="EMBL" id="ORZ29047.1"/>
    </source>
</evidence>
<feature type="compositionally biased region" description="Polar residues" evidence="1">
    <location>
        <begin position="492"/>
        <end position="506"/>
    </location>
</feature>
<dbReference type="InParanoid" id="A0A1Y2H3B9"/>
<name>A0A1Y2H3B9_9FUNG</name>
<dbReference type="Proteomes" id="UP000193648">
    <property type="component" value="Unassembled WGS sequence"/>
</dbReference>
<feature type="region of interest" description="Disordered" evidence="1">
    <location>
        <begin position="134"/>
        <end position="239"/>
    </location>
</feature>
<reference evidence="2 3" key="1">
    <citation type="submission" date="2016-07" db="EMBL/GenBank/DDBJ databases">
        <title>Pervasive Adenine N6-methylation of Active Genes in Fungi.</title>
        <authorList>
            <consortium name="DOE Joint Genome Institute"/>
            <person name="Mondo S.J."/>
            <person name="Dannebaum R.O."/>
            <person name="Kuo R.C."/>
            <person name="Labutti K."/>
            <person name="Haridas S."/>
            <person name="Kuo A."/>
            <person name="Salamov A."/>
            <person name="Ahrendt S.R."/>
            <person name="Lipzen A."/>
            <person name="Sullivan W."/>
            <person name="Andreopoulos W.B."/>
            <person name="Clum A."/>
            <person name="Lindquist E."/>
            <person name="Daum C."/>
            <person name="Ramamoorthy G.K."/>
            <person name="Gryganskyi A."/>
            <person name="Culley D."/>
            <person name="Magnuson J.K."/>
            <person name="James T.Y."/>
            <person name="O'Malley M.A."/>
            <person name="Stajich J.E."/>
            <person name="Spatafora J.W."/>
            <person name="Visel A."/>
            <person name="Grigoriev I.V."/>
        </authorList>
    </citation>
    <scope>NUCLEOTIDE SEQUENCE [LARGE SCALE GENOMIC DNA]</scope>
    <source>
        <strain evidence="2 3">NRRL 3116</strain>
    </source>
</reference>
<gene>
    <name evidence="2" type="ORF">BCR41DRAFT_391464</name>
</gene>
<accession>A0A1Y2H3B9</accession>
<evidence type="ECO:0000256" key="1">
    <source>
        <dbReference type="SAM" id="MobiDB-lite"/>
    </source>
</evidence>
<comment type="caution">
    <text evidence="2">The sequence shown here is derived from an EMBL/GenBank/DDBJ whole genome shotgun (WGS) entry which is preliminary data.</text>
</comment>
<proteinExistence type="predicted"/>
<feature type="compositionally biased region" description="Basic and acidic residues" evidence="1">
    <location>
        <begin position="159"/>
        <end position="185"/>
    </location>
</feature>
<feature type="region of interest" description="Disordered" evidence="1">
    <location>
        <begin position="484"/>
        <end position="521"/>
    </location>
</feature>
<feature type="compositionally biased region" description="Low complexity" evidence="1">
    <location>
        <begin position="253"/>
        <end position="268"/>
    </location>
</feature>